<dbReference type="STRING" id="1392247.A0A3N4KGM8"/>
<dbReference type="PANTHER" id="PTHR45694">
    <property type="entry name" value="GLUTAREDOXIN 2"/>
    <property type="match status" value="1"/>
</dbReference>
<dbReference type="PROSITE" id="PS51354">
    <property type="entry name" value="GLUTAREDOXIN_2"/>
    <property type="match status" value="1"/>
</dbReference>
<dbReference type="InterPro" id="IPR014025">
    <property type="entry name" value="Glutaredoxin_subgr"/>
</dbReference>
<dbReference type="Proteomes" id="UP000277580">
    <property type="component" value="Unassembled WGS sequence"/>
</dbReference>
<evidence type="ECO:0000256" key="1">
    <source>
        <dbReference type="ARBA" id="ARBA00009630"/>
    </source>
</evidence>
<organism evidence="3 4">
    <name type="scientific">Morchella conica CCBAS932</name>
    <dbReference type="NCBI Taxonomy" id="1392247"/>
    <lineage>
        <taxon>Eukaryota</taxon>
        <taxon>Fungi</taxon>
        <taxon>Dikarya</taxon>
        <taxon>Ascomycota</taxon>
        <taxon>Pezizomycotina</taxon>
        <taxon>Pezizomycetes</taxon>
        <taxon>Pezizales</taxon>
        <taxon>Morchellaceae</taxon>
        <taxon>Morchella</taxon>
    </lineage>
</organism>
<proteinExistence type="inferred from homology"/>
<dbReference type="CDD" id="cd03419">
    <property type="entry name" value="GRX_GRXh_1_2_like"/>
    <property type="match status" value="1"/>
</dbReference>
<evidence type="ECO:0000313" key="3">
    <source>
        <dbReference type="EMBL" id="RPB09716.1"/>
    </source>
</evidence>
<sequence>AGVEIEGYLKRAPVVIFSKSYCPYSKRAKTLLLDKYNIVPAPLVVELDQHAHGAEIQAALGKRTGRRTVPNVLVAGESIGGCDDVYAMEEEGRLHDRIKALGGARVRSIARLKE</sequence>
<dbReference type="InterPro" id="IPR002109">
    <property type="entry name" value="Glutaredoxin"/>
</dbReference>
<dbReference type="NCBIfam" id="TIGR02180">
    <property type="entry name" value="GRX_euk"/>
    <property type="match status" value="1"/>
</dbReference>
<feature type="non-terminal residue" evidence="3">
    <location>
        <position position="1"/>
    </location>
</feature>
<dbReference type="FunFam" id="3.40.30.10:FF:000093">
    <property type="entry name" value="Glutaredoxin 2"/>
    <property type="match status" value="1"/>
</dbReference>
<dbReference type="Gene3D" id="3.40.30.10">
    <property type="entry name" value="Glutaredoxin"/>
    <property type="match status" value="1"/>
</dbReference>
<dbReference type="GO" id="GO:0005796">
    <property type="term" value="C:Golgi lumen"/>
    <property type="evidence" value="ECO:0007669"/>
    <property type="project" value="TreeGrafter"/>
</dbReference>
<name>A0A3N4KGM8_9PEZI</name>
<dbReference type="AlphaFoldDB" id="A0A3N4KGM8"/>
<keyword evidence="4" id="KW-1185">Reference proteome</keyword>
<dbReference type="Pfam" id="PF00462">
    <property type="entry name" value="Glutaredoxin"/>
    <property type="match status" value="1"/>
</dbReference>
<feature type="domain" description="Glutaredoxin" evidence="2">
    <location>
        <begin position="14"/>
        <end position="79"/>
    </location>
</feature>
<gene>
    <name evidence="3" type="ORF">P167DRAFT_491971</name>
</gene>
<dbReference type="GO" id="GO:0005801">
    <property type="term" value="C:cis-Golgi network"/>
    <property type="evidence" value="ECO:0007669"/>
    <property type="project" value="UniProtKB-ARBA"/>
</dbReference>
<dbReference type="InParanoid" id="A0A3N4KGM8"/>
<evidence type="ECO:0000313" key="4">
    <source>
        <dbReference type="Proteomes" id="UP000277580"/>
    </source>
</evidence>
<accession>A0A3N4KGM8</accession>
<dbReference type="GO" id="GO:0004362">
    <property type="term" value="F:glutathione-disulfide reductase (NADPH) activity"/>
    <property type="evidence" value="ECO:0007669"/>
    <property type="project" value="UniProtKB-ARBA"/>
</dbReference>
<dbReference type="SUPFAM" id="SSF52833">
    <property type="entry name" value="Thioredoxin-like"/>
    <property type="match status" value="1"/>
</dbReference>
<dbReference type="GO" id="GO:0000324">
    <property type="term" value="C:fungal-type vacuole"/>
    <property type="evidence" value="ECO:0007669"/>
    <property type="project" value="TreeGrafter"/>
</dbReference>
<protein>
    <submittedName>
        <fullName evidence="3">Glutaredoxin</fullName>
    </submittedName>
</protein>
<dbReference type="InterPro" id="IPR036249">
    <property type="entry name" value="Thioredoxin-like_sf"/>
</dbReference>
<dbReference type="OrthoDB" id="423313at2759"/>
<comment type="similarity">
    <text evidence="1">Belongs to the glutaredoxin family. Monothiol subfamily.</text>
</comment>
<dbReference type="PRINTS" id="PR00160">
    <property type="entry name" value="GLUTAREDOXIN"/>
</dbReference>
<evidence type="ECO:0000259" key="2">
    <source>
        <dbReference type="Pfam" id="PF00462"/>
    </source>
</evidence>
<reference evidence="3 4" key="1">
    <citation type="journal article" date="2018" name="Nat. Ecol. Evol.">
        <title>Pezizomycetes genomes reveal the molecular basis of ectomycorrhizal truffle lifestyle.</title>
        <authorList>
            <person name="Murat C."/>
            <person name="Payen T."/>
            <person name="Noel B."/>
            <person name="Kuo A."/>
            <person name="Morin E."/>
            <person name="Chen J."/>
            <person name="Kohler A."/>
            <person name="Krizsan K."/>
            <person name="Balestrini R."/>
            <person name="Da Silva C."/>
            <person name="Montanini B."/>
            <person name="Hainaut M."/>
            <person name="Levati E."/>
            <person name="Barry K.W."/>
            <person name="Belfiori B."/>
            <person name="Cichocki N."/>
            <person name="Clum A."/>
            <person name="Dockter R.B."/>
            <person name="Fauchery L."/>
            <person name="Guy J."/>
            <person name="Iotti M."/>
            <person name="Le Tacon F."/>
            <person name="Lindquist E.A."/>
            <person name="Lipzen A."/>
            <person name="Malagnac F."/>
            <person name="Mello A."/>
            <person name="Molinier V."/>
            <person name="Miyauchi S."/>
            <person name="Poulain J."/>
            <person name="Riccioni C."/>
            <person name="Rubini A."/>
            <person name="Sitrit Y."/>
            <person name="Splivallo R."/>
            <person name="Traeger S."/>
            <person name="Wang M."/>
            <person name="Zifcakova L."/>
            <person name="Wipf D."/>
            <person name="Zambonelli A."/>
            <person name="Paolocci F."/>
            <person name="Nowrousian M."/>
            <person name="Ottonello S."/>
            <person name="Baldrian P."/>
            <person name="Spatafora J.W."/>
            <person name="Henrissat B."/>
            <person name="Nagy L.G."/>
            <person name="Aury J.M."/>
            <person name="Wincker P."/>
            <person name="Grigoriev I.V."/>
            <person name="Bonfante P."/>
            <person name="Martin F.M."/>
        </authorList>
    </citation>
    <scope>NUCLEOTIDE SEQUENCE [LARGE SCALE GENOMIC DNA]</scope>
    <source>
        <strain evidence="3 4">CCBAS932</strain>
    </source>
</reference>
<dbReference type="GO" id="GO:0034599">
    <property type="term" value="P:cellular response to oxidative stress"/>
    <property type="evidence" value="ECO:0007669"/>
    <property type="project" value="TreeGrafter"/>
</dbReference>
<dbReference type="InterPro" id="IPR011899">
    <property type="entry name" value="Glutaredoxin_euk/vir"/>
</dbReference>
<dbReference type="PANTHER" id="PTHR45694:SF5">
    <property type="entry name" value="GLUTAREDOXIN 2"/>
    <property type="match status" value="1"/>
</dbReference>
<dbReference type="EMBL" id="ML119149">
    <property type="protein sequence ID" value="RPB09716.1"/>
    <property type="molecule type" value="Genomic_DNA"/>
</dbReference>